<accession>W1PXD3</accession>
<dbReference type="GO" id="GO:0004386">
    <property type="term" value="F:helicase activity"/>
    <property type="evidence" value="ECO:0007669"/>
    <property type="project" value="UniProtKB-KW"/>
</dbReference>
<reference evidence="4" key="1">
    <citation type="journal article" date="2013" name="Science">
        <title>The Amborella genome and the evolution of flowering plants.</title>
        <authorList>
            <consortium name="Amborella Genome Project"/>
        </authorList>
    </citation>
    <scope>NUCLEOTIDE SEQUENCE [LARGE SCALE GENOMIC DNA]</scope>
</reference>
<evidence type="ECO:0000256" key="1">
    <source>
        <dbReference type="SAM" id="MobiDB-lite"/>
    </source>
</evidence>
<dbReference type="Proteomes" id="UP000017836">
    <property type="component" value="Unassembled WGS sequence"/>
</dbReference>
<evidence type="ECO:0000313" key="3">
    <source>
        <dbReference type="EMBL" id="ERN12619.1"/>
    </source>
</evidence>
<name>W1PXD3_AMBTC</name>
<dbReference type="GO" id="GO:0016787">
    <property type="term" value="F:hydrolase activity"/>
    <property type="evidence" value="ECO:0007669"/>
    <property type="project" value="UniProtKB-KW"/>
</dbReference>
<dbReference type="AlphaFoldDB" id="W1PXD3"/>
<dbReference type="Gramene" id="ERN12619">
    <property type="protein sequence ID" value="ERN12619"/>
    <property type="gene ID" value="AMTR_s00025p00230340"/>
</dbReference>
<dbReference type="EMBL" id="KI392614">
    <property type="protein sequence ID" value="ERN12619.1"/>
    <property type="molecule type" value="Genomic_DNA"/>
</dbReference>
<feature type="compositionally biased region" description="Polar residues" evidence="1">
    <location>
        <begin position="40"/>
        <end position="61"/>
    </location>
</feature>
<evidence type="ECO:0000259" key="2">
    <source>
        <dbReference type="Pfam" id="PF24899"/>
    </source>
</evidence>
<dbReference type="Pfam" id="PF24899">
    <property type="entry name" value="UBA_DHX29"/>
    <property type="match status" value="1"/>
</dbReference>
<sequence length="297" mass="32839">MPPKKNKKGAPAGNSKSSDRKNAPKVQLSAENERKVRQLLLNSGRNPISSAKSGENSSHVSITQRAKKLEAVYEKLSCEGFRSDQIEHALSALKDEATFEMALDWLCLNIPGNELPSKFSTGTSRNTHEATAYAGGMGSVNIISSAREDWVPSKPSPVEGGGQIQGLTVRHKGNQSKDHDNLLRSSQADWIRQYMEQQEEDDVETYDDDGNCMDDVEETRLSLTESSPMQKHTTLHSSTKRSILDWAGLTENAMLTHETIPLPESFVGTPLRYNDRGLPVGTFLHKASAEEKLYPDE</sequence>
<dbReference type="STRING" id="13333.W1PXD3"/>
<protein>
    <recommendedName>
        <fullName evidence="2">ATP-dependent RNA helicase DHX29-like UBA domain-containing protein</fullName>
    </recommendedName>
</protein>
<feature type="region of interest" description="Disordered" evidence="1">
    <location>
        <begin position="1"/>
        <end position="61"/>
    </location>
</feature>
<organism evidence="3 4">
    <name type="scientific">Amborella trichopoda</name>
    <dbReference type="NCBI Taxonomy" id="13333"/>
    <lineage>
        <taxon>Eukaryota</taxon>
        <taxon>Viridiplantae</taxon>
        <taxon>Streptophyta</taxon>
        <taxon>Embryophyta</taxon>
        <taxon>Tracheophyta</taxon>
        <taxon>Spermatophyta</taxon>
        <taxon>Magnoliopsida</taxon>
        <taxon>Amborellales</taxon>
        <taxon>Amborellaceae</taxon>
        <taxon>Amborella</taxon>
    </lineage>
</organism>
<gene>
    <name evidence="3" type="ORF">AMTR_s00025p00230340</name>
</gene>
<feature type="domain" description="ATP-dependent RNA helicase DHX29-like UBA" evidence="2">
    <location>
        <begin position="68"/>
        <end position="120"/>
    </location>
</feature>
<dbReference type="InterPro" id="IPR056890">
    <property type="entry name" value="UBA_DHX29-like"/>
</dbReference>
<evidence type="ECO:0000313" key="4">
    <source>
        <dbReference type="Proteomes" id="UP000017836"/>
    </source>
</evidence>
<keyword evidence="4" id="KW-1185">Reference proteome</keyword>
<dbReference type="eggNOG" id="KOG0920">
    <property type="taxonomic scope" value="Eukaryota"/>
</dbReference>
<proteinExistence type="predicted"/>
<dbReference type="HOGENOM" id="CLU_937943_0_0_1"/>